<dbReference type="InterPro" id="IPR001789">
    <property type="entry name" value="Sig_transdc_resp-reg_receiver"/>
</dbReference>
<dbReference type="Pfam" id="PF00072">
    <property type="entry name" value="Response_reg"/>
    <property type="match status" value="1"/>
</dbReference>
<dbReference type="Proteomes" id="UP000011910">
    <property type="component" value="Unassembled WGS sequence"/>
</dbReference>
<protein>
    <submittedName>
        <fullName evidence="4">Sensory transduction protein lytR</fullName>
    </submittedName>
</protein>
<dbReference type="GO" id="GO:0003677">
    <property type="term" value="F:DNA binding"/>
    <property type="evidence" value="ECO:0007669"/>
    <property type="project" value="InterPro"/>
</dbReference>
<feature type="modified residue" description="4-aspartylphosphate" evidence="1">
    <location>
        <position position="55"/>
    </location>
</feature>
<dbReference type="Pfam" id="PF04397">
    <property type="entry name" value="LytTR"/>
    <property type="match status" value="1"/>
</dbReference>
<dbReference type="PANTHER" id="PTHR37299">
    <property type="entry name" value="TRANSCRIPTIONAL REGULATOR-RELATED"/>
    <property type="match status" value="1"/>
</dbReference>
<dbReference type="SMART" id="SM00448">
    <property type="entry name" value="REC"/>
    <property type="match status" value="1"/>
</dbReference>
<dbReference type="AlphaFoldDB" id="M7N2I3"/>
<dbReference type="eggNOG" id="COG3279">
    <property type="taxonomic scope" value="Bacteria"/>
</dbReference>
<keyword evidence="1" id="KW-0597">Phosphoprotein</keyword>
<sequence>MKHARIYIVEDDYVVAKNLSFLLESLAYTVLGISETGEEGLLQIQKEKPDLVVLDIDLAGQLNGIEVGKKLKEQLHIPFIYVTAHADDATMAEALPTEPWAYLAKPFNENTLRSSIELALYKSHQLQHGPSPAAAEGEMREKKYTLDDSIFIKSKNRLVKVALRDILFVEANDIYANVYTADTKYLVNYTLKAIAEKFPEAVFRRVHRSYLVNQQKVEALEYNDLIIGGHKIPIGKTYRDDLMQNFDVM</sequence>
<dbReference type="PROSITE" id="PS50930">
    <property type="entry name" value="HTH_LYTTR"/>
    <property type="match status" value="1"/>
</dbReference>
<feature type="domain" description="HTH LytTR-type" evidence="3">
    <location>
        <begin position="150"/>
        <end position="248"/>
    </location>
</feature>
<dbReference type="SMART" id="SM00850">
    <property type="entry name" value="LytTR"/>
    <property type="match status" value="1"/>
</dbReference>
<dbReference type="InterPro" id="IPR007492">
    <property type="entry name" value="LytTR_DNA-bd_dom"/>
</dbReference>
<evidence type="ECO:0000259" key="3">
    <source>
        <dbReference type="PROSITE" id="PS50930"/>
    </source>
</evidence>
<dbReference type="PANTHER" id="PTHR37299:SF1">
    <property type="entry name" value="STAGE 0 SPORULATION PROTEIN A HOMOLOG"/>
    <property type="match status" value="1"/>
</dbReference>
<dbReference type="OrthoDB" id="1646880at2"/>
<evidence type="ECO:0000313" key="4">
    <source>
        <dbReference type="EMBL" id="EMR01512.1"/>
    </source>
</evidence>
<organism evidence="4 5">
    <name type="scientific">Cesiribacter andamanensis AMV16</name>
    <dbReference type="NCBI Taxonomy" id="1279009"/>
    <lineage>
        <taxon>Bacteria</taxon>
        <taxon>Pseudomonadati</taxon>
        <taxon>Bacteroidota</taxon>
        <taxon>Cytophagia</taxon>
        <taxon>Cytophagales</taxon>
        <taxon>Cesiribacteraceae</taxon>
        <taxon>Cesiribacter</taxon>
    </lineage>
</organism>
<keyword evidence="5" id="KW-1185">Reference proteome</keyword>
<evidence type="ECO:0000313" key="5">
    <source>
        <dbReference type="Proteomes" id="UP000011910"/>
    </source>
</evidence>
<proteinExistence type="predicted"/>
<feature type="domain" description="Response regulatory" evidence="2">
    <location>
        <begin position="5"/>
        <end position="120"/>
    </location>
</feature>
<reference evidence="4 5" key="1">
    <citation type="journal article" date="2013" name="Genome Announc.">
        <title>Draft Genome Sequence of Cesiribacter andamanensis Strain AMV16T, Isolated from a Soil Sample from a Mud Volcano in the Andaman Islands, India.</title>
        <authorList>
            <person name="Shivaji S."/>
            <person name="Ara S."/>
            <person name="Begum Z."/>
            <person name="Srinivas T.N."/>
            <person name="Singh A."/>
            <person name="Kumar Pinnaka A."/>
        </authorList>
    </citation>
    <scope>NUCLEOTIDE SEQUENCE [LARGE SCALE GENOMIC DNA]</scope>
    <source>
        <strain evidence="4 5">AMV16</strain>
    </source>
</reference>
<name>M7N2I3_9BACT</name>
<evidence type="ECO:0000259" key="2">
    <source>
        <dbReference type="PROSITE" id="PS50110"/>
    </source>
</evidence>
<dbReference type="SUPFAM" id="SSF52172">
    <property type="entry name" value="CheY-like"/>
    <property type="match status" value="1"/>
</dbReference>
<comment type="caution">
    <text evidence="4">The sequence shown here is derived from an EMBL/GenBank/DDBJ whole genome shotgun (WGS) entry which is preliminary data.</text>
</comment>
<dbReference type="Gene3D" id="3.40.50.2300">
    <property type="match status" value="1"/>
</dbReference>
<dbReference type="CDD" id="cd17534">
    <property type="entry name" value="REC_DC-like"/>
    <property type="match status" value="1"/>
</dbReference>
<dbReference type="Gene3D" id="2.40.50.1020">
    <property type="entry name" value="LytTr DNA-binding domain"/>
    <property type="match status" value="1"/>
</dbReference>
<dbReference type="InterPro" id="IPR011006">
    <property type="entry name" value="CheY-like_superfamily"/>
</dbReference>
<accession>M7N2I3</accession>
<dbReference type="RefSeq" id="WP_009196752.1">
    <property type="nucleotide sequence ID" value="NZ_AODQ01000110.1"/>
</dbReference>
<dbReference type="PROSITE" id="PS50110">
    <property type="entry name" value="RESPONSE_REGULATORY"/>
    <property type="match status" value="1"/>
</dbReference>
<dbReference type="STRING" id="1279009.ADICEAN_03369"/>
<evidence type="ECO:0000256" key="1">
    <source>
        <dbReference type="PROSITE-ProRule" id="PRU00169"/>
    </source>
</evidence>
<gene>
    <name evidence="4" type="primary">lytR_3</name>
    <name evidence="4" type="ORF">ADICEAN_03369</name>
</gene>
<dbReference type="EMBL" id="AODQ01000110">
    <property type="protein sequence ID" value="EMR01512.1"/>
    <property type="molecule type" value="Genomic_DNA"/>
</dbReference>
<dbReference type="InterPro" id="IPR046947">
    <property type="entry name" value="LytR-like"/>
</dbReference>
<dbReference type="GO" id="GO:0000156">
    <property type="term" value="F:phosphorelay response regulator activity"/>
    <property type="evidence" value="ECO:0007669"/>
    <property type="project" value="InterPro"/>
</dbReference>